<evidence type="ECO:0000256" key="2">
    <source>
        <dbReference type="ARBA" id="ARBA00001946"/>
    </source>
</evidence>
<reference evidence="10" key="1">
    <citation type="journal article" date="2019" name="Int. J. Syst. Evol. Microbiol.">
        <title>The Global Catalogue of Microorganisms (GCM) 10K type strain sequencing project: providing services to taxonomists for standard genome sequencing and annotation.</title>
        <authorList>
            <consortium name="The Broad Institute Genomics Platform"/>
            <consortium name="The Broad Institute Genome Sequencing Center for Infectious Disease"/>
            <person name="Wu L."/>
            <person name="Ma J."/>
        </authorList>
    </citation>
    <scope>NUCLEOTIDE SEQUENCE [LARGE SCALE GENOMIC DNA]</scope>
    <source>
        <strain evidence="10">NBRC 100033</strain>
    </source>
</reference>
<dbReference type="PRINTS" id="PR00377">
    <property type="entry name" value="IMPHPHTASES"/>
</dbReference>
<dbReference type="EC" id="3.1.3.25" evidence="8"/>
<dbReference type="Gene3D" id="3.40.190.80">
    <property type="match status" value="1"/>
</dbReference>
<sequence length="288" mass="31853">MEQSQLEAEKLNIFKTATYTLDELKKRQSVALSLALQAGELMQKARQTGDFSQSYKGHEELVTSADKEIDDFLCRELQAAFPEDKILSEENDTDSENAEKVEGLWILDPIDGTINFAHGQPHVAVSIGFYSKGVPQVGVVHSPFLQETFTAIKGQGAFLNQEAIKVSGLNKLRPALIATGFPYDKSQLRHLIDRLATILPECQDLRRCGSAALDICHVANGSLDGYYESLSLWDFAAAVLIAEEAGAKLSHLYPSEYTSFYLDTRDWVITTPAIHDELVQLLLASDSN</sequence>
<comment type="catalytic activity">
    <reaction evidence="1 8">
        <text>a myo-inositol phosphate + H2O = myo-inositol + phosphate</text>
        <dbReference type="Rhea" id="RHEA:24056"/>
        <dbReference type="ChEBI" id="CHEBI:15377"/>
        <dbReference type="ChEBI" id="CHEBI:17268"/>
        <dbReference type="ChEBI" id="CHEBI:43474"/>
        <dbReference type="ChEBI" id="CHEBI:84139"/>
        <dbReference type="EC" id="3.1.3.25"/>
    </reaction>
</comment>
<proteinExistence type="inferred from homology"/>
<keyword evidence="6" id="KW-0805">Transcription regulation</keyword>
<protein>
    <recommendedName>
        <fullName evidence="8">Inositol-1-monophosphatase</fullName>
        <ecNumber evidence="8">3.1.3.25</ecNumber>
    </recommendedName>
</protein>
<name>A0ABQ6A4E1_9GAMM</name>
<keyword evidence="10" id="KW-1185">Reference proteome</keyword>
<dbReference type="CDD" id="cd01639">
    <property type="entry name" value="IMPase"/>
    <property type="match status" value="1"/>
</dbReference>
<dbReference type="Proteomes" id="UP001156682">
    <property type="component" value="Unassembled WGS sequence"/>
</dbReference>
<dbReference type="EMBL" id="BSOR01000041">
    <property type="protein sequence ID" value="GLR64979.1"/>
    <property type="molecule type" value="Genomic_DNA"/>
</dbReference>
<dbReference type="InterPro" id="IPR033942">
    <property type="entry name" value="IMPase"/>
</dbReference>
<comment type="cofactor">
    <cofactor evidence="2 8">
        <name>Mg(2+)</name>
        <dbReference type="ChEBI" id="CHEBI:18420"/>
    </cofactor>
</comment>
<evidence type="ECO:0000256" key="4">
    <source>
        <dbReference type="ARBA" id="ARBA00022723"/>
    </source>
</evidence>
<accession>A0ABQ6A4E1</accession>
<dbReference type="PROSITE" id="PS00629">
    <property type="entry name" value="IMP_1"/>
    <property type="match status" value="1"/>
</dbReference>
<dbReference type="Pfam" id="PF00459">
    <property type="entry name" value="Inositol_P"/>
    <property type="match status" value="1"/>
</dbReference>
<dbReference type="InterPro" id="IPR000760">
    <property type="entry name" value="Inositol_monophosphatase-like"/>
</dbReference>
<evidence type="ECO:0000313" key="10">
    <source>
        <dbReference type="Proteomes" id="UP001156682"/>
    </source>
</evidence>
<dbReference type="SUPFAM" id="SSF56655">
    <property type="entry name" value="Carbohydrate phosphatase"/>
    <property type="match status" value="1"/>
</dbReference>
<keyword evidence="5 8" id="KW-0378">Hydrolase</keyword>
<dbReference type="PANTHER" id="PTHR20854">
    <property type="entry name" value="INOSITOL MONOPHOSPHATASE"/>
    <property type="match status" value="1"/>
</dbReference>
<gene>
    <name evidence="9" type="primary">hisN</name>
    <name evidence="9" type="ORF">GCM10007878_24170</name>
</gene>
<dbReference type="InterPro" id="IPR020583">
    <property type="entry name" value="Inositol_monoP_metal-BS"/>
</dbReference>
<dbReference type="PROSITE" id="PS00630">
    <property type="entry name" value="IMP_2"/>
    <property type="match status" value="1"/>
</dbReference>
<evidence type="ECO:0000256" key="1">
    <source>
        <dbReference type="ARBA" id="ARBA00001033"/>
    </source>
</evidence>
<evidence type="ECO:0000256" key="3">
    <source>
        <dbReference type="ARBA" id="ARBA00009759"/>
    </source>
</evidence>
<comment type="similarity">
    <text evidence="3 8">Belongs to the inositol monophosphatase superfamily.</text>
</comment>
<evidence type="ECO:0000256" key="8">
    <source>
        <dbReference type="RuleBase" id="RU364068"/>
    </source>
</evidence>
<comment type="caution">
    <text evidence="9">The sequence shown here is derived from an EMBL/GenBank/DDBJ whole genome shotgun (WGS) entry which is preliminary data.</text>
</comment>
<evidence type="ECO:0000256" key="5">
    <source>
        <dbReference type="ARBA" id="ARBA00022801"/>
    </source>
</evidence>
<evidence type="ECO:0000256" key="7">
    <source>
        <dbReference type="ARBA" id="ARBA00022842"/>
    </source>
</evidence>
<dbReference type="PANTHER" id="PTHR20854:SF4">
    <property type="entry name" value="INOSITOL-1-MONOPHOSPHATASE-RELATED"/>
    <property type="match status" value="1"/>
</dbReference>
<keyword evidence="7 8" id="KW-0460">Magnesium</keyword>
<evidence type="ECO:0000313" key="9">
    <source>
        <dbReference type="EMBL" id="GLR64979.1"/>
    </source>
</evidence>
<dbReference type="InterPro" id="IPR020550">
    <property type="entry name" value="Inositol_monophosphatase_CS"/>
</dbReference>
<evidence type="ECO:0000256" key="6">
    <source>
        <dbReference type="ARBA" id="ARBA00022814"/>
    </source>
</evidence>
<dbReference type="Gene3D" id="3.30.540.10">
    <property type="entry name" value="Fructose-1,6-Bisphosphatase, subunit A, domain 1"/>
    <property type="match status" value="1"/>
</dbReference>
<keyword evidence="4 8" id="KW-0479">Metal-binding</keyword>
<organism evidence="9 10">
    <name type="scientific">Marinospirillum insulare</name>
    <dbReference type="NCBI Taxonomy" id="217169"/>
    <lineage>
        <taxon>Bacteria</taxon>
        <taxon>Pseudomonadati</taxon>
        <taxon>Pseudomonadota</taxon>
        <taxon>Gammaproteobacteria</taxon>
        <taxon>Oceanospirillales</taxon>
        <taxon>Oceanospirillaceae</taxon>
        <taxon>Marinospirillum</taxon>
    </lineage>
</organism>
<keyword evidence="6" id="KW-0889">Transcription antitermination</keyword>
<keyword evidence="6" id="KW-0804">Transcription</keyword>